<dbReference type="RefSeq" id="WP_072287316.1">
    <property type="nucleotide sequence ID" value="NZ_CP015455.1"/>
</dbReference>
<evidence type="ECO:0000259" key="4">
    <source>
        <dbReference type="Pfam" id="PF13193"/>
    </source>
</evidence>
<dbReference type="STRING" id="29542.A6070_04940"/>
<dbReference type="InterPro" id="IPR045851">
    <property type="entry name" value="AMP-bd_C_sf"/>
</dbReference>
<dbReference type="InterPro" id="IPR000873">
    <property type="entry name" value="AMP-dep_synth/lig_dom"/>
</dbReference>
<dbReference type="GO" id="GO:0031956">
    <property type="term" value="F:medium-chain fatty acid-CoA ligase activity"/>
    <property type="evidence" value="ECO:0007669"/>
    <property type="project" value="TreeGrafter"/>
</dbReference>
<dbReference type="Pfam" id="PF00501">
    <property type="entry name" value="AMP-binding"/>
    <property type="match status" value="1"/>
</dbReference>
<dbReference type="FunFam" id="3.30.300.30:FF:000008">
    <property type="entry name" value="2,3-dihydroxybenzoate-AMP ligase"/>
    <property type="match status" value="1"/>
</dbReference>
<dbReference type="GO" id="GO:0006631">
    <property type="term" value="P:fatty acid metabolic process"/>
    <property type="evidence" value="ECO:0007669"/>
    <property type="project" value="TreeGrafter"/>
</dbReference>
<feature type="domain" description="AMP-binding enzyme C-terminal" evidence="4">
    <location>
        <begin position="474"/>
        <end position="549"/>
    </location>
</feature>
<keyword evidence="2" id="KW-0436">Ligase</keyword>
<evidence type="ECO:0000313" key="6">
    <source>
        <dbReference type="Proteomes" id="UP000182264"/>
    </source>
</evidence>
<dbReference type="InterPro" id="IPR042099">
    <property type="entry name" value="ANL_N_sf"/>
</dbReference>
<reference evidence="5 6" key="1">
    <citation type="journal article" date="2017" name="Genome Announc.">
        <title>Complete Genome Sequences of Two Acetylene-Fermenting Pelobacter acetylenicus Strains.</title>
        <authorList>
            <person name="Sutton J.M."/>
            <person name="Baesman S.M."/>
            <person name="Fierst J.L."/>
            <person name="Poret-Peterson A.T."/>
            <person name="Oremland R.S."/>
            <person name="Dunlap D.S."/>
            <person name="Akob D.M."/>
        </authorList>
    </citation>
    <scope>NUCLEOTIDE SEQUENCE [LARGE SCALE GENOMIC DNA]</scope>
    <source>
        <strain evidence="5 6">DSM 3247</strain>
    </source>
</reference>
<dbReference type="InterPro" id="IPR025110">
    <property type="entry name" value="AMP-bd_C"/>
</dbReference>
<evidence type="ECO:0000259" key="3">
    <source>
        <dbReference type="Pfam" id="PF00501"/>
    </source>
</evidence>
<sequence>MGNTGSSYYHCGGLEPLRGETIPEHFAGVAKRFSTREAIVSRHQKRRLSYGQLAAEADRLARGLLGMGYRRGDRIGVWATNSIEWLLLQLAMARIGVALVAINPGYKEQEIAYALQHSEAHGVFVMPSFRSSDYVRMLGSILPGLHKSGLVPEADAFPHLRRVVLFNPCNPASTRRGLPGMTVWSEVLAAADKVSQEDLEAATATLDRDDTIALLYTSGSMGSPKTAVLSHHNILNNAWFTARRMAFTEADRLCAPVPFHHCFGMVLANLVCMAVGACVVLPEEYFDPLATLEAIEAEACTTLYGVPTMFLAQVEHPGRSCFDLSSLRTGIMGGAPCPPALVRRVMDELHCPGILIGYGMTEASPLTHLTAPEDPLANRLETVGRNLPHQEVKLIDPESGATVATGEVGEVCFRGYHVARGYYADPAATAEGIDAAGWLRSGDLGTMDADGYVRITGRRKEIIIRGGENICPWQIEQHLLTHPKVAETAVFGIPDDFYGEQIMAWVRPESGETVDEEELRSYCKAGLAHFKVPRHIWIVDEFPKTGSGKLHKPRMREMTMDRLKKG</sequence>
<organism evidence="5 6">
    <name type="scientific">Syntrophotalea acetylenica</name>
    <name type="common">Pelobacter acetylenicus</name>
    <dbReference type="NCBI Taxonomy" id="29542"/>
    <lineage>
        <taxon>Bacteria</taxon>
        <taxon>Pseudomonadati</taxon>
        <taxon>Thermodesulfobacteriota</taxon>
        <taxon>Desulfuromonadia</taxon>
        <taxon>Desulfuromonadales</taxon>
        <taxon>Syntrophotaleaceae</taxon>
        <taxon>Syntrophotalea</taxon>
    </lineage>
</organism>
<dbReference type="NCBIfam" id="NF009233">
    <property type="entry name" value="PRK12583.1"/>
    <property type="match status" value="1"/>
</dbReference>
<accession>A0A1L3GHX0</accession>
<dbReference type="EMBL" id="CP015518">
    <property type="protein sequence ID" value="APG25475.1"/>
    <property type="molecule type" value="Genomic_DNA"/>
</dbReference>
<evidence type="ECO:0000256" key="2">
    <source>
        <dbReference type="ARBA" id="ARBA00022598"/>
    </source>
</evidence>
<proteinExistence type="inferred from homology"/>
<dbReference type="OrthoDB" id="9799237at2"/>
<dbReference type="AlphaFoldDB" id="A0A1L3GHX0"/>
<dbReference type="Gene3D" id="3.40.50.12780">
    <property type="entry name" value="N-terminal domain of ligase-like"/>
    <property type="match status" value="1"/>
</dbReference>
<dbReference type="Pfam" id="PF13193">
    <property type="entry name" value="AMP-binding_C"/>
    <property type="match status" value="1"/>
</dbReference>
<dbReference type="Proteomes" id="UP000182264">
    <property type="component" value="Chromosome"/>
</dbReference>
<evidence type="ECO:0000313" key="5">
    <source>
        <dbReference type="EMBL" id="APG25475.1"/>
    </source>
</evidence>
<name>A0A1L3GHX0_SYNAC</name>
<protein>
    <submittedName>
        <fullName evidence="5">AMP-binding protein</fullName>
    </submittedName>
</protein>
<comment type="similarity">
    <text evidence="1">Belongs to the ATP-dependent AMP-binding enzyme family.</text>
</comment>
<keyword evidence="6" id="KW-1185">Reference proteome</keyword>
<dbReference type="PANTHER" id="PTHR43201">
    <property type="entry name" value="ACYL-COA SYNTHETASE"/>
    <property type="match status" value="1"/>
</dbReference>
<dbReference type="Gene3D" id="3.30.300.30">
    <property type="match status" value="1"/>
</dbReference>
<dbReference type="PANTHER" id="PTHR43201:SF5">
    <property type="entry name" value="MEDIUM-CHAIN ACYL-COA LIGASE ACSF2, MITOCHONDRIAL"/>
    <property type="match status" value="1"/>
</dbReference>
<dbReference type="SUPFAM" id="SSF56801">
    <property type="entry name" value="Acetyl-CoA synthetase-like"/>
    <property type="match status" value="1"/>
</dbReference>
<evidence type="ECO:0000256" key="1">
    <source>
        <dbReference type="ARBA" id="ARBA00006432"/>
    </source>
</evidence>
<dbReference type="KEGG" id="pace:A6070_04940"/>
<gene>
    <name evidence="5" type="ORF">A7E75_10930</name>
</gene>
<feature type="domain" description="AMP-dependent synthetase/ligase" evidence="3">
    <location>
        <begin position="29"/>
        <end position="423"/>
    </location>
</feature>